<reference evidence="1 2" key="1">
    <citation type="submission" date="2024-02" db="EMBL/GenBank/DDBJ databases">
        <authorList>
            <person name="Chen Y."/>
            <person name="Shah S."/>
            <person name="Dougan E. K."/>
            <person name="Thang M."/>
            <person name="Chan C."/>
        </authorList>
    </citation>
    <scope>NUCLEOTIDE SEQUENCE [LARGE SCALE GENOMIC DNA]</scope>
</reference>
<comment type="caution">
    <text evidence="1">The sequence shown here is derived from an EMBL/GenBank/DDBJ whole genome shotgun (WGS) entry which is preliminary data.</text>
</comment>
<feature type="non-terminal residue" evidence="1">
    <location>
        <position position="1"/>
    </location>
</feature>
<evidence type="ECO:0000313" key="2">
    <source>
        <dbReference type="Proteomes" id="UP001642484"/>
    </source>
</evidence>
<proteinExistence type="predicted"/>
<organism evidence="1 2">
    <name type="scientific">Durusdinium trenchii</name>
    <dbReference type="NCBI Taxonomy" id="1381693"/>
    <lineage>
        <taxon>Eukaryota</taxon>
        <taxon>Sar</taxon>
        <taxon>Alveolata</taxon>
        <taxon>Dinophyceae</taxon>
        <taxon>Suessiales</taxon>
        <taxon>Symbiodiniaceae</taxon>
        <taxon>Durusdinium</taxon>
    </lineage>
</organism>
<protein>
    <submittedName>
        <fullName evidence="1">Uncharacterized protein</fullName>
    </submittedName>
</protein>
<dbReference type="Proteomes" id="UP001642484">
    <property type="component" value="Unassembled WGS sequence"/>
</dbReference>
<dbReference type="EMBL" id="CAXAMN010002470">
    <property type="protein sequence ID" value="CAK8999787.1"/>
    <property type="molecule type" value="Genomic_DNA"/>
</dbReference>
<sequence>QQKQLWRLQSQENMQSHSVPLLWEECLCQLAMSIESFARYRILPLGMMLLDFLISHCRKFPCQSLCVAGYHFGRQKRNYFLEKKGCDRRKAQELCFWRFGAAKFSL</sequence>
<gene>
    <name evidence="1" type="ORF">CCMP2556_LOCUS5799</name>
</gene>
<keyword evidence="2" id="KW-1185">Reference proteome</keyword>
<evidence type="ECO:0000313" key="1">
    <source>
        <dbReference type="EMBL" id="CAK8999787.1"/>
    </source>
</evidence>
<accession>A0ABP0IE65</accession>
<name>A0ABP0IE65_9DINO</name>